<reference evidence="1" key="1">
    <citation type="submission" date="2021-02" db="EMBL/GenBank/DDBJ databases">
        <authorList>
            <person name="Dougan E. K."/>
            <person name="Rhodes N."/>
            <person name="Thang M."/>
            <person name="Chan C."/>
        </authorList>
    </citation>
    <scope>NUCLEOTIDE SEQUENCE</scope>
</reference>
<evidence type="ECO:0000313" key="2">
    <source>
        <dbReference type="Proteomes" id="UP000604046"/>
    </source>
</evidence>
<dbReference type="EMBL" id="CAJNDS010002468">
    <property type="protein sequence ID" value="CAE7488499.1"/>
    <property type="molecule type" value="Genomic_DNA"/>
</dbReference>
<accession>A0A812SKU9</accession>
<keyword evidence="2" id="KW-1185">Reference proteome</keyword>
<dbReference type="AlphaFoldDB" id="A0A812SKU9"/>
<evidence type="ECO:0000313" key="1">
    <source>
        <dbReference type="EMBL" id="CAE7488499.1"/>
    </source>
</evidence>
<protein>
    <submittedName>
        <fullName evidence="1">NLRC3 protein</fullName>
    </submittedName>
</protein>
<dbReference type="OrthoDB" id="10539514at2759"/>
<comment type="caution">
    <text evidence="1">The sequence shown here is derived from an EMBL/GenBank/DDBJ whole genome shotgun (WGS) entry which is preliminary data.</text>
</comment>
<dbReference type="Proteomes" id="UP000604046">
    <property type="component" value="Unassembled WGS sequence"/>
</dbReference>
<gene>
    <name evidence="1" type="primary">NLRC3</name>
    <name evidence="1" type="ORF">SNAT2548_LOCUS27396</name>
</gene>
<sequence length="366" mass="41210">MVKAKLPPEHDFLVPFCAGREIHAQLCDVRLSQKDGKLWQQLGPGDTVEYFSHAWNAWSPAVVEGIAPDGSFDLDVQAGVPVSQLRLLDKHRFNALLVQELGPGDEAEYFDIARCEWQRARVLQHARAGSICLSVTFDQARPALYLHEEPWRVGSTEPGELVQVLLDGDIRLVRGEFLQDLAREGAALPRRQEAENAFTLSGRPALVSLPEVQQEAACPMAERQIDIVCVSHCWESCEHPDPCRFQLERLVAEPRALQSWYFIDYVSLFQLPRTECQQQCFEWAMCQVPLLFSHGGTRTLVIGERTPEQLFQERLDDVVGIVDESSGKLERVKVAQLTREGEGVGIWVPDLARKPASLPARSLHRC</sequence>
<organism evidence="1 2">
    <name type="scientific">Symbiodinium natans</name>
    <dbReference type="NCBI Taxonomy" id="878477"/>
    <lineage>
        <taxon>Eukaryota</taxon>
        <taxon>Sar</taxon>
        <taxon>Alveolata</taxon>
        <taxon>Dinophyceae</taxon>
        <taxon>Suessiales</taxon>
        <taxon>Symbiodiniaceae</taxon>
        <taxon>Symbiodinium</taxon>
    </lineage>
</organism>
<name>A0A812SKU9_9DINO</name>
<proteinExistence type="predicted"/>